<evidence type="ECO:0000259" key="9">
    <source>
        <dbReference type="PROSITE" id="PS51296"/>
    </source>
</evidence>
<dbReference type="GO" id="GO:0005506">
    <property type="term" value="F:iron ion binding"/>
    <property type="evidence" value="ECO:0007669"/>
    <property type="project" value="InterPro"/>
</dbReference>
<dbReference type="GO" id="GO:0051213">
    <property type="term" value="F:dioxygenase activity"/>
    <property type="evidence" value="ECO:0007669"/>
    <property type="project" value="UniProtKB-KW"/>
</dbReference>
<keyword evidence="8" id="KW-0520">NAD</keyword>
<dbReference type="PROSITE" id="PS51296">
    <property type="entry name" value="RIESKE"/>
    <property type="match status" value="1"/>
</dbReference>
<proteinExistence type="inferred from homology"/>
<evidence type="ECO:0000256" key="8">
    <source>
        <dbReference type="ARBA" id="ARBA00023027"/>
    </source>
</evidence>
<keyword evidence="4" id="KW-0479">Metal-binding</keyword>
<dbReference type="InterPro" id="IPR001663">
    <property type="entry name" value="Rng_hydr_dOase-A"/>
</dbReference>
<dbReference type="InterPro" id="IPR017941">
    <property type="entry name" value="Rieske_2Fe-2S"/>
</dbReference>
<keyword evidence="5" id="KW-0560">Oxidoreductase</keyword>
<dbReference type="Pfam" id="PF00848">
    <property type="entry name" value="Ring_hydroxyl_A"/>
    <property type="match status" value="1"/>
</dbReference>
<evidence type="ECO:0000256" key="7">
    <source>
        <dbReference type="ARBA" id="ARBA00023014"/>
    </source>
</evidence>
<dbReference type="SUPFAM" id="SSF55961">
    <property type="entry name" value="Bet v1-like"/>
    <property type="match status" value="1"/>
</dbReference>
<evidence type="ECO:0000256" key="2">
    <source>
        <dbReference type="ARBA" id="ARBA00008751"/>
    </source>
</evidence>
<sequence>MNEQRLPFPSVRSAWPADQLTRVPFWVYNDATVYATEQRRIYEGPAWNFLCLEAELKNPGDYVTTFAGEMPVVVARGQDGEIYAFENRCTHRGALICLENAGNTTGFACVYHGWAYDLEGNLKGVSFQNGVNGKGGMPGSFCMEDHNPRKLRVSTLCGIVFGSLSDDVPPIEEYIGDEVLGRIRRVLRKPLRILGRYSQALPNNWKLYFENVKDSYHASLLHLFLTTFEINRLTQKGGLIVSPDGGNHVSFSMIDKTAPAGNEYRDQGLRADSETYRLEDASFLEGVDEFGDGITLQILSVFPGFVLGQVNNSIVVRQVLPKGIEETQLNWTYLGFEDDTPEMTKMRIRQSNLIGPAGLVSLEDGAVGGFVQRGTVSATDEFGVLEMGGGETATTDTRATEAAVRGFWKAYRQHMGI</sequence>
<accession>A0A1H7QAY0</accession>
<dbReference type="InterPro" id="IPR015881">
    <property type="entry name" value="ARHD_Rieske_2Fe_2S"/>
</dbReference>
<dbReference type="Gene3D" id="2.102.10.10">
    <property type="entry name" value="Rieske [2Fe-2S] iron-sulphur domain"/>
    <property type="match status" value="1"/>
</dbReference>
<dbReference type="Gene3D" id="3.90.380.10">
    <property type="entry name" value="Naphthalene 1,2-dioxygenase Alpha Subunit, Chain A, domain 1"/>
    <property type="match status" value="1"/>
</dbReference>
<keyword evidence="7" id="KW-0411">Iron-sulfur</keyword>
<dbReference type="PRINTS" id="PR00090">
    <property type="entry name" value="RNGDIOXGNASE"/>
</dbReference>
<keyword evidence="10" id="KW-0223">Dioxygenase</keyword>
<dbReference type="InterPro" id="IPR043264">
    <property type="entry name" value="AhdA1c-like_alpha_C"/>
</dbReference>
<dbReference type="InterPro" id="IPR036922">
    <property type="entry name" value="Rieske_2Fe-2S_sf"/>
</dbReference>
<dbReference type="PROSITE" id="PS00570">
    <property type="entry name" value="RING_HYDROXYL_ALPHA"/>
    <property type="match status" value="1"/>
</dbReference>
<keyword evidence="6" id="KW-0408">Iron</keyword>
<dbReference type="Proteomes" id="UP000199120">
    <property type="component" value="Unassembled WGS sequence"/>
</dbReference>
<reference evidence="11" key="1">
    <citation type="submission" date="2016-10" db="EMBL/GenBank/DDBJ databases">
        <authorList>
            <person name="Varghese N."/>
            <person name="Submissions S."/>
        </authorList>
    </citation>
    <scope>NUCLEOTIDE SEQUENCE [LARGE SCALE GENOMIC DNA]</scope>
    <source>
        <strain evidence="11">LMG 26416</strain>
    </source>
</reference>
<evidence type="ECO:0000256" key="4">
    <source>
        <dbReference type="ARBA" id="ARBA00022723"/>
    </source>
</evidence>
<dbReference type="RefSeq" id="WP_090549411.1">
    <property type="nucleotide sequence ID" value="NZ_FNSR01000002.1"/>
</dbReference>
<evidence type="ECO:0000313" key="10">
    <source>
        <dbReference type="EMBL" id="SEL44989.1"/>
    </source>
</evidence>
<name>A0A1H7QAY0_9BURK</name>
<dbReference type="AlphaFoldDB" id="A0A1H7QAY0"/>
<keyword evidence="11" id="KW-1185">Reference proteome</keyword>
<organism evidence="10 11">
    <name type="scientific">Paraburkholderia caballeronis</name>
    <dbReference type="NCBI Taxonomy" id="416943"/>
    <lineage>
        <taxon>Bacteria</taxon>
        <taxon>Pseudomonadati</taxon>
        <taxon>Pseudomonadota</taxon>
        <taxon>Betaproteobacteria</taxon>
        <taxon>Burkholderiales</taxon>
        <taxon>Burkholderiaceae</taxon>
        <taxon>Paraburkholderia</taxon>
    </lineage>
</organism>
<dbReference type="Pfam" id="PF00355">
    <property type="entry name" value="Rieske"/>
    <property type="match status" value="1"/>
</dbReference>
<comment type="similarity">
    <text evidence="2">Belongs to the bacterial ring-hydroxylating dioxygenase alpha subunit family.</text>
</comment>
<dbReference type="STRING" id="416943.SAMN05445871_4687"/>
<dbReference type="GO" id="GO:0051537">
    <property type="term" value="F:2 iron, 2 sulfur cluster binding"/>
    <property type="evidence" value="ECO:0007669"/>
    <property type="project" value="UniProtKB-KW"/>
</dbReference>
<evidence type="ECO:0000256" key="6">
    <source>
        <dbReference type="ARBA" id="ARBA00023004"/>
    </source>
</evidence>
<dbReference type="CDD" id="cd08880">
    <property type="entry name" value="RHO_alpha_C_ahdA1c-like"/>
    <property type="match status" value="1"/>
</dbReference>
<protein>
    <submittedName>
        <fullName evidence="10">Anthranilate 1,2-dioxygenase large subunit/terephthalate 1,2-dioxygenase oxygenase component alpha subunit</fullName>
    </submittedName>
</protein>
<comment type="cofactor">
    <cofactor evidence="1">
        <name>Fe cation</name>
        <dbReference type="ChEBI" id="CHEBI:24875"/>
    </cofactor>
</comment>
<evidence type="ECO:0000256" key="3">
    <source>
        <dbReference type="ARBA" id="ARBA00022714"/>
    </source>
</evidence>
<dbReference type="PANTHER" id="PTHR43756">
    <property type="entry name" value="CHOLINE MONOOXYGENASE, CHLOROPLASTIC"/>
    <property type="match status" value="1"/>
</dbReference>
<evidence type="ECO:0000256" key="1">
    <source>
        <dbReference type="ARBA" id="ARBA00001962"/>
    </source>
</evidence>
<dbReference type="SUPFAM" id="SSF50022">
    <property type="entry name" value="ISP domain"/>
    <property type="match status" value="1"/>
</dbReference>
<feature type="domain" description="Rieske" evidence="9">
    <location>
        <begin position="48"/>
        <end position="126"/>
    </location>
</feature>
<dbReference type="InterPro" id="IPR015879">
    <property type="entry name" value="Ring_hydroxy_dOase_asu_C_dom"/>
</dbReference>
<gene>
    <name evidence="10" type="ORF">SAMN05192542_1089</name>
</gene>
<evidence type="ECO:0000256" key="5">
    <source>
        <dbReference type="ARBA" id="ARBA00023002"/>
    </source>
</evidence>
<dbReference type="OrthoDB" id="9790995at2"/>
<evidence type="ECO:0000313" key="11">
    <source>
        <dbReference type="Proteomes" id="UP000199120"/>
    </source>
</evidence>
<dbReference type="PANTHER" id="PTHR43756:SF5">
    <property type="entry name" value="CHOLINE MONOOXYGENASE, CHLOROPLASTIC"/>
    <property type="match status" value="1"/>
</dbReference>
<keyword evidence="3" id="KW-0001">2Fe-2S</keyword>
<dbReference type="EMBL" id="FOAJ01000008">
    <property type="protein sequence ID" value="SEL44989.1"/>
    <property type="molecule type" value="Genomic_DNA"/>
</dbReference>